<sequence length="430" mass="48387">MEFATLVQGTMTVHQYVARFIELSRFATYLIPDEEKKARKFEKGLNRNFYERVVDFQIWNFSELVDKATVFERSLQRSTTLHDQRKRTISSGHHSGMDQGSWKKRNEGSSSGKRLVQGTRQAYQCRTCNQVHAEVCRKEAGLCYHCGKSGHYLKDSPLQLDSNRPPPPRAEGTERGNIQCNTAPARIFALTPGEAEDRNDVITGATHSFVSITNSRFCTLETEKLKSKLVVATPTGNSVVYDEVLLECPLSIEGRLMAADLIVFNMIEFDGILGVDWLACYHTRILNLVVEAPKEELKLEKIPAARDYPEVFPEDLPGLPPKLEVEFAIELLSGTTPLSKAPYWMPPSKLVELKEQLQDLLDKGFIRPNVSPWEAQELKRRSVTAPELAVPQARGGFIVYSDASRPGLGSILMQHGKVIAYASRQLKAYE</sequence>
<evidence type="ECO:0000313" key="2">
    <source>
        <dbReference type="Proteomes" id="UP000235220"/>
    </source>
</evidence>
<reference evidence="3" key="1">
    <citation type="submission" date="2025-08" db="UniProtKB">
        <authorList>
            <consortium name="RefSeq"/>
        </authorList>
    </citation>
    <scope>IDENTIFICATION</scope>
    <source>
        <tissue evidence="3">Leaves</tissue>
    </source>
</reference>
<dbReference type="Gene3D" id="2.40.70.10">
    <property type="entry name" value="Acid Proteases"/>
    <property type="match status" value="1"/>
</dbReference>
<dbReference type="GeneID" id="108990310"/>
<proteinExistence type="predicted"/>
<keyword evidence="2" id="KW-1185">Reference proteome</keyword>
<dbReference type="Proteomes" id="UP000235220">
    <property type="component" value="Chromosome 14"/>
</dbReference>
<dbReference type="PANTHER" id="PTHR15503:SF45">
    <property type="entry name" value="RNA-DIRECTED DNA POLYMERASE HOMOLOG"/>
    <property type="match status" value="1"/>
</dbReference>
<dbReference type="Pfam" id="PF08284">
    <property type="entry name" value="RVP_2"/>
    <property type="match status" value="1"/>
</dbReference>
<name>A0A2I4EK60_JUGRE</name>
<feature type="region of interest" description="Disordered" evidence="1">
    <location>
        <begin position="155"/>
        <end position="176"/>
    </location>
</feature>
<accession>A0A2I4EK60</accession>
<dbReference type="RefSeq" id="XP_018819779.1">
    <property type="nucleotide sequence ID" value="XM_018964234.1"/>
</dbReference>
<dbReference type="InterPro" id="IPR043502">
    <property type="entry name" value="DNA/RNA_pol_sf"/>
</dbReference>
<dbReference type="STRING" id="51240.A0A2I4EK60"/>
<dbReference type="Gramene" id="Jr14_14110_p1">
    <property type="protein sequence ID" value="cds.Jr14_14110_p1"/>
    <property type="gene ID" value="Jr14_14110"/>
</dbReference>
<feature type="region of interest" description="Disordered" evidence="1">
    <location>
        <begin position="81"/>
        <end position="115"/>
    </location>
</feature>
<dbReference type="KEGG" id="jre:108990310"/>
<dbReference type="Pfam" id="PF17919">
    <property type="entry name" value="RT_RNaseH_2"/>
    <property type="match status" value="1"/>
</dbReference>
<dbReference type="InterPro" id="IPR001878">
    <property type="entry name" value="Znf_CCHC"/>
</dbReference>
<dbReference type="PROSITE" id="PS50158">
    <property type="entry name" value="ZF_CCHC"/>
    <property type="match status" value="1"/>
</dbReference>
<dbReference type="GO" id="GO:0008270">
    <property type="term" value="F:zinc ion binding"/>
    <property type="evidence" value="ECO:0007669"/>
    <property type="project" value="InterPro"/>
</dbReference>
<dbReference type="OrthoDB" id="437338at2759"/>
<organism evidence="2 3">
    <name type="scientific">Juglans regia</name>
    <name type="common">English walnut</name>
    <dbReference type="NCBI Taxonomy" id="51240"/>
    <lineage>
        <taxon>Eukaryota</taxon>
        <taxon>Viridiplantae</taxon>
        <taxon>Streptophyta</taxon>
        <taxon>Embryophyta</taxon>
        <taxon>Tracheophyta</taxon>
        <taxon>Spermatophyta</taxon>
        <taxon>Magnoliopsida</taxon>
        <taxon>eudicotyledons</taxon>
        <taxon>Gunneridae</taxon>
        <taxon>Pentapetalae</taxon>
        <taxon>rosids</taxon>
        <taxon>fabids</taxon>
        <taxon>Fagales</taxon>
        <taxon>Juglandaceae</taxon>
        <taxon>Juglans</taxon>
    </lineage>
</organism>
<evidence type="ECO:0000256" key="1">
    <source>
        <dbReference type="SAM" id="MobiDB-lite"/>
    </source>
</evidence>
<dbReference type="InterPro" id="IPR021109">
    <property type="entry name" value="Peptidase_aspartic_dom_sf"/>
</dbReference>
<evidence type="ECO:0000313" key="3">
    <source>
        <dbReference type="RefSeq" id="XP_018819779.1"/>
    </source>
</evidence>
<dbReference type="PANTHER" id="PTHR15503">
    <property type="entry name" value="LDOC1 RELATED"/>
    <property type="match status" value="1"/>
</dbReference>
<gene>
    <name evidence="3" type="primary">LOC108990310</name>
</gene>
<dbReference type="InterPro" id="IPR041577">
    <property type="entry name" value="RT_RNaseH_2"/>
</dbReference>
<protein>
    <submittedName>
        <fullName evidence="3">Uncharacterized protein LOC108990310</fullName>
    </submittedName>
</protein>
<dbReference type="InterPro" id="IPR032567">
    <property type="entry name" value="RTL1-rel"/>
</dbReference>
<dbReference type="AlphaFoldDB" id="A0A2I4EK60"/>
<dbReference type="CDD" id="cd00303">
    <property type="entry name" value="retropepsin_like"/>
    <property type="match status" value="1"/>
</dbReference>
<dbReference type="GO" id="GO:0003676">
    <property type="term" value="F:nucleic acid binding"/>
    <property type="evidence" value="ECO:0007669"/>
    <property type="project" value="InterPro"/>
</dbReference>
<dbReference type="Gene3D" id="3.10.10.10">
    <property type="entry name" value="HIV Type 1 Reverse Transcriptase, subunit A, domain 1"/>
    <property type="match status" value="1"/>
</dbReference>
<dbReference type="SUPFAM" id="SSF56672">
    <property type="entry name" value="DNA/RNA polymerases"/>
    <property type="match status" value="2"/>
</dbReference>